<sequence length="74" mass="8571">MLYKFLVHLTSGEQKEVIAENFMPANGSKVYFKIGQRYIAMYKEEQIDKIDFLGEYIPETTTETTTETTVDPQV</sequence>
<dbReference type="Proteomes" id="UP000267250">
    <property type="component" value="Chromosome"/>
</dbReference>
<organism evidence="1 2">
    <name type="scientific">Anoxybacter fermentans</name>
    <dbReference type="NCBI Taxonomy" id="1323375"/>
    <lineage>
        <taxon>Bacteria</taxon>
        <taxon>Bacillati</taxon>
        <taxon>Bacillota</taxon>
        <taxon>Clostridia</taxon>
        <taxon>Halanaerobiales</taxon>
        <taxon>Anoxybacter</taxon>
    </lineage>
</organism>
<reference evidence="1 2" key="1">
    <citation type="submission" date="2016-07" db="EMBL/GenBank/DDBJ databases">
        <title>Genome and transcriptome analysis of iron-reducing fermentative bacteria Anoxybacter fermentans.</title>
        <authorList>
            <person name="Zeng X."/>
            <person name="Shao Z."/>
        </authorList>
    </citation>
    <scope>NUCLEOTIDE SEQUENCE [LARGE SCALE GENOMIC DNA]</scope>
    <source>
        <strain evidence="1 2">DY22613</strain>
    </source>
</reference>
<dbReference type="KEGG" id="aft:BBF96_03540"/>
<evidence type="ECO:0000313" key="2">
    <source>
        <dbReference type="Proteomes" id="UP000267250"/>
    </source>
</evidence>
<dbReference type="EMBL" id="CP016379">
    <property type="protein sequence ID" value="AZR72536.1"/>
    <property type="molecule type" value="Genomic_DNA"/>
</dbReference>
<protein>
    <submittedName>
        <fullName evidence="1">Uncharacterized protein</fullName>
    </submittedName>
</protein>
<name>A0A3Q9HP67_9FIRM</name>
<accession>A0A3Q9HP67</accession>
<evidence type="ECO:0000313" key="1">
    <source>
        <dbReference type="EMBL" id="AZR72536.1"/>
    </source>
</evidence>
<keyword evidence="2" id="KW-1185">Reference proteome</keyword>
<proteinExistence type="predicted"/>
<dbReference type="AlphaFoldDB" id="A0A3Q9HP67"/>
<gene>
    <name evidence="1" type="ORF">BBF96_03540</name>
</gene>
<dbReference type="RefSeq" id="WP_127015865.1">
    <property type="nucleotide sequence ID" value="NZ_CP016379.1"/>
</dbReference>